<keyword evidence="3" id="KW-1185">Reference proteome</keyword>
<dbReference type="InterPro" id="IPR051866">
    <property type="entry name" value="Intracell_Sig-Traffick_Protein"/>
</dbReference>
<dbReference type="Gene3D" id="1.10.510.10">
    <property type="entry name" value="Transferase(Phosphotransferase) domain 1"/>
    <property type="match status" value="1"/>
</dbReference>
<evidence type="ECO:0000313" key="2">
    <source>
        <dbReference type="EMBL" id="KJH50142.1"/>
    </source>
</evidence>
<dbReference type="SMART" id="SM00220">
    <property type="entry name" value="S_TKc"/>
    <property type="match status" value="1"/>
</dbReference>
<feature type="domain" description="Protein kinase" evidence="1">
    <location>
        <begin position="1"/>
        <end position="287"/>
    </location>
</feature>
<dbReference type="Pfam" id="PF00069">
    <property type="entry name" value="Pkinase"/>
    <property type="match status" value="1"/>
</dbReference>
<proteinExistence type="predicted"/>
<dbReference type="InterPro" id="IPR011009">
    <property type="entry name" value="Kinase-like_dom_sf"/>
</dbReference>
<sequence length="345" mass="39128">MQCSTHEMSRSKLESNVSYRGRRLHFSVGVDFERVAQMHDESQSNDVPSTTIRVCTMGEDATGDCRAPEGDFYLVGEASDDISLGSEETPTQVKLSTKQDDMAVNESFNHTLLESISCVRTYLRRERRRAWPECRVLPEPLIVHWMAQLVSWLYVMHNEHKEVIGDLRPDNLLVDMDGNLLMSYYCKWHNSVRPKQIVEGYSAPECFKYGWIPCVENDLWTIAAILYELISGRALVSAAPHGVTSYGELPFPDDIVISFAARDLLSQLLTDVALRPSLEIVRAHAFFRSIDWSLYDNPHMRYLKLDSASMSRCSAFETINSQNTEVGVTSLPMYVPDLMDVALDG</sequence>
<dbReference type="InterPro" id="IPR000719">
    <property type="entry name" value="Prot_kinase_dom"/>
</dbReference>
<protein>
    <recommendedName>
        <fullName evidence="1">Protein kinase domain-containing protein</fullName>
    </recommendedName>
</protein>
<organism evidence="2 3">
    <name type="scientific">Dictyocaulus viviparus</name>
    <name type="common">Bovine lungworm</name>
    <dbReference type="NCBI Taxonomy" id="29172"/>
    <lineage>
        <taxon>Eukaryota</taxon>
        <taxon>Metazoa</taxon>
        <taxon>Ecdysozoa</taxon>
        <taxon>Nematoda</taxon>
        <taxon>Chromadorea</taxon>
        <taxon>Rhabditida</taxon>
        <taxon>Rhabditina</taxon>
        <taxon>Rhabditomorpha</taxon>
        <taxon>Strongyloidea</taxon>
        <taxon>Metastrongylidae</taxon>
        <taxon>Dictyocaulus</taxon>
    </lineage>
</organism>
<dbReference type="AlphaFoldDB" id="A0A0D8Y1U9"/>
<evidence type="ECO:0000259" key="1">
    <source>
        <dbReference type="PROSITE" id="PS50011"/>
    </source>
</evidence>
<dbReference type="GO" id="GO:0005524">
    <property type="term" value="F:ATP binding"/>
    <property type="evidence" value="ECO:0007669"/>
    <property type="project" value="InterPro"/>
</dbReference>
<reference evidence="3" key="2">
    <citation type="journal article" date="2016" name="Sci. Rep.">
        <title>Dictyocaulus viviparus genome, variome and transcriptome elucidate lungworm biology and support future intervention.</title>
        <authorList>
            <person name="McNulty S.N."/>
            <person name="Strube C."/>
            <person name="Rosa B.A."/>
            <person name="Martin J.C."/>
            <person name="Tyagi R."/>
            <person name="Choi Y.J."/>
            <person name="Wang Q."/>
            <person name="Hallsworth Pepin K."/>
            <person name="Zhang X."/>
            <person name="Ozersky P."/>
            <person name="Wilson R.K."/>
            <person name="Sternberg P.W."/>
            <person name="Gasser R.B."/>
            <person name="Mitreva M."/>
        </authorList>
    </citation>
    <scope>NUCLEOTIDE SEQUENCE [LARGE SCALE GENOMIC DNA]</scope>
    <source>
        <strain evidence="3">HannoverDv2000</strain>
    </source>
</reference>
<dbReference type="PANTHER" id="PTHR15508">
    <property type="entry name" value="RIBOSOMAL PROTEIN S6 KINASE"/>
    <property type="match status" value="1"/>
</dbReference>
<dbReference type="PROSITE" id="PS50011">
    <property type="entry name" value="PROTEIN_KINASE_DOM"/>
    <property type="match status" value="1"/>
</dbReference>
<dbReference type="OrthoDB" id="1278353at2759"/>
<dbReference type="STRING" id="29172.A0A0D8Y1U9"/>
<accession>A0A0D8Y1U9</accession>
<reference evidence="2 3" key="1">
    <citation type="submission" date="2013-11" db="EMBL/GenBank/DDBJ databases">
        <title>Draft genome of the bovine lungworm Dictyocaulus viviparus.</title>
        <authorList>
            <person name="Mitreva M."/>
        </authorList>
    </citation>
    <scope>NUCLEOTIDE SEQUENCE [LARGE SCALE GENOMIC DNA]</scope>
    <source>
        <strain evidence="2 3">HannoverDv2000</strain>
    </source>
</reference>
<dbReference type="EMBL" id="KN716214">
    <property type="protein sequence ID" value="KJH50142.1"/>
    <property type="molecule type" value="Genomic_DNA"/>
</dbReference>
<dbReference type="Proteomes" id="UP000053766">
    <property type="component" value="Unassembled WGS sequence"/>
</dbReference>
<dbReference type="GO" id="GO:0004672">
    <property type="term" value="F:protein kinase activity"/>
    <property type="evidence" value="ECO:0007669"/>
    <property type="project" value="InterPro"/>
</dbReference>
<dbReference type="SUPFAM" id="SSF56112">
    <property type="entry name" value="Protein kinase-like (PK-like)"/>
    <property type="match status" value="1"/>
</dbReference>
<gene>
    <name evidence="2" type="ORF">DICVIV_03705</name>
</gene>
<dbReference type="PANTHER" id="PTHR15508:SF8">
    <property type="entry name" value="LD24550P"/>
    <property type="match status" value="1"/>
</dbReference>
<name>A0A0D8Y1U9_DICVI</name>
<evidence type="ECO:0000313" key="3">
    <source>
        <dbReference type="Proteomes" id="UP000053766"/>
    </source>
</evidence>